<comment type="catalytic activity">
    <reaction evidence="1">
        <text>ATP + protein L-histidine = ADP + protein N-phospho-L-histidine.</text>
        <dbReference type="EC" id="2.7.13.3"/>
    </reaction>
</comment>
<evidence type="ECO:0000259" key="11">
    <source>
        <dbReference type="PROSITE" id="PS50110"/>
    </source>
</evidence>
<feature type="compositionally biased region" description="Low complexity" evidence="9">
    <location>
        <begin position="971"/>
        <end position="987"/>
    </location>
</feature>
<feature type="domain" description="HPt" evidence="14">
    <location>
        <begin position="1031"/>
        <end position="1126"/>
    </location>
</feature>
<dbReference type="InterPro" id="IPR008207">
    <property type="entry name" value="Sig_transdc_His_kin_Hpt_dom"/>
</dbReference>
<dbReference type="InterPro" id="IPR001610">
    <property type="entry name" value="PAC"/>
</dbReference>
<evidence type="ECO:0000256" key="2">
    <source>
        <dbReference type="ARBA" id="ARBA00012438"/>
    </source>
</evidence>
<dbReference type="AlphaFoldDB" id="A0A6J6VH24"/>
<dbReference type="InterPro" id="IPR036641">
    <property type="entry name" value="HPT_dom_sf"/>
</dbReference>
<dbReference type="InterPro" id="IPR035965">
    <property type="entry name" value="PAS-like_dom_sf"/>
</dbReference>
<dbReference type="InterPro" id="IPR036890">
    <property type="entry name" value="HATPase_C_sf"/>
</dbReference>
<dbReference type="Gene3D" id="2.10.70.100">
    <property type="match status" value="1"/>
</dbReference>
<feature type="domain" description="PAS" evidence="12">
    <location>
        <begin position="156"/>
        <end position="228"/>
    </location>
</feature>
<dbReference type="PROSITE" id="PS50110">
    <property type="entry name" value="RESPONSE_REGULATORY"/>
    <property type="match status" value="2"/>
</dbReference>
<dbReference type="InterPro" id="IPR004358">
    <property type="entry name" value="Sig_transdc_His_kin-like_C"/>
</dbReference>
<sequence length="1126" mass="121198">MEQPEWLESVVDATTDGLWVLDRRGTTVWANRAMARLLHRDPGEMAGLPAHEVFPPGQRTRVEMHLSMLARGTRGRDNLPVTLQRGDGTLVGGLMSYSPVRDGGRTLGWLHRFTAYDAAHSPAAPPAGRADQPTGVAPADDRRAADPGDLAHDEVLSRQLVEAQEIAGIGSFSWDLDTDEVVWSDQLHRLYGVPREEFDGTVAAFEKCLHPDDRAHVQAVTEEALRDRVAYEFDARVLRPDGEQRWIRGRCRIVRDPATGRPVRIGGTNQDVTEVRRAEVAAAAAAARLRLLQQMAMASNRARTLEEAIEVAALRLPEHTGWQPVAAWTADRPGMLTQVWPAHDDADRAASPSDLAEQVLHSGDVAVQPLLDRPRPVSRVAMPVVVTGEVLAVLEVLADEEPLSEASHELVEQVAAQLGVVAERERAAADLADARDRAMEASRMKSEFLATMSHEIRTPMNGVIGLNELLLRTELDDHQRRLADGVHQSGLSLLAIINDILDLSKIEAGKLELEDVDFEVRSVFEQTASVLAGRAHEKGVELVVACHPDVPDYLRGDPTRLGQVLTNLGSNAVKFTEDGEVSIQARVEHQDRDGVVLRVDVCDTGIGIPASAQAHLFDAFTQADLATTRRHGGTGLGLAICQQLVEAMAGQIQVDSEVGEGSTFSFTARLGHTPSAPRRTSAAPESLRGRRVLVVDDNETNRFILTEQLRAWQLEPVAVATPAECLATLREAQRAQRPFTLALLDLVLPRIDGLELARIIKADPALADLALVLLTSDQGVGARTAREAGISTTLSKPVRHSELQAAVLRTLGEPQEPAPRAPRRLVVPSLDLRVLVVEDNPVNQLVATGLLEALGVEVDVADDGEAAIAALAGPDHGYALVLMDCRMPGIDGIDATRAIRGGEPRGTRVPIIAMTASALEGERERCLAAGMDDFLTKPVDPTQLEEVVQRWTRGSGAVPAPRPSGPAPRVTAQTGARSATSGGTATALADPAEPDSARGLSAEPAAELPPGEDPVVDEERRKVLAELVKDGESFFDRTARSFVGRIDGQVADIRTALEARDAYATFTNAHLVKGSALNLGLPRVSAASAAVEAHAHAGNLTGIEPKLELLEREVAVAVAELRRRLA</sequence>
<dbReference type="CDD" id="cd16922">
    <property type="entry name" value="HATPase_EvgS-ArcB-TorS-like"/>
    <property type="match status" value="1"/>
</dbReference>
<dbReference type="Gene3D" id="3.30.450.40">
    <property type="match status" value="1"/>
</dbReference>
<dbReference type="GO" id="GO:0000155">
    <property type="term" value="F:phosphorelay sensor kinase activity"/>
    <property type="evidence" value="ECO:0007669"/>
    <property type="project" value="InterPro"/>
</dbReference>
<feature type="domain" description="Response regulatory" evidence="11">
    <location>
        <begin position="691"/>
        <end position="811"/>
    </location>
</feature>
<dbReference type="SUPFAM" id="SSF55874">
    <property type="entry name" value="ATPase domain of HSP90 chaperone/DNA topoisomerase II/histidine kinase"/>
    <property type="match status" value="1"/>
</dbReference>
<dbReference type="InterPro" id="IPR003018">
    <property type="entry name" value="GAF"/>
</dbReference>
<keyword evidence="4" id="KW-0808">Transferase</keyword>
<feature type="region of interest" description="Disordered" evidence="9">
    <location>
        <begin position="121"/>
        <end position="147"/>
    </location>
</feature>
<feature type="domain" description="PAC" evidence="13">
    <location>
        <begin position="231"/>
        <end position="284"/>
    </location>
</feature>
<dbReference type="SUPFAM" id="SSF47226">
    <property type="entry name" value="Histidine-containing phosphotransfer domain, HPT domain"/>
    <property type="match status" value="1"/>
</dbReference>
<dbReference type="GO" id="GO:0005886">
    <property type="term" value="C:plasma membrane"/>
    <property type="evidence" value="ECO:0007669"/>
    <property type="project" value="UniProtKB-SubCell"/>
</dbReference>
<dbReference type="FunFam" id="1.10.287.130:FF:000002">
    <property type="entry name" value="Two-component osmosensing histidine kinase"/>
    <property type="match status" value="1"/>
</dbReference>
<dbReference type="SMART" id="SM00387">
    <property type="entry name" value="HATPase_c"/>
    <property type="match status" value="1"/>
</dbReference>
<dbReference type="EMBL" id="CAEZYQ010000050">
    <property type="protein sequence ID" value="CAB4771681.1"/>
    <property type="molecule type" value="Genomic_DNA"/>
</dbReference>
<dbReference type="InterPro" id="IPR036097">
    <property type="entry name" value="HisK_dim/P_sf"/>
</dbReference>
<evidence type="ECO:0000256" key="4">
    <source>
        <dbReference type="ARBA" id="ARBA00022679"/>
    </source>
</evidence>
<dbReference type="Pfam" id="PF08447">
    <property type="entry name" value="PAS_3"/>
    <property type="match status" value="1"/>
</dbReference>
<dbReference type="Pfam" id="PF08448">
    <property type="entry name" value="PAS_4"/>
    <property type="match status" value="1"/>
</dbReference>
<dbReference type="SMART" id="SM00091">
    <property type="entry name" value="PAS"/>
    <property type="match status" value="2"/>
</dbReference>
<feature type="domain" description="Histidine kinase" evidence="10">
    <location>
        <begin position="451"/>
        <end position="672"/>
    </location>
</feature>
<dbReference type="Pfam" id="PF02518">
    <property type="entry name" value="HATPase_c"/>
    <property type="match status" value="1"/>
</dbReference>
<evidence type="ECO:0000259" key="10">
    <source>
        <dbReference type="PROSITE" id="PS50109"/>
    </source>
</evidence>
<feature type="region of interest" description="Disordered" evidence="9">
    <location>
        <begin position="953"/>
        <end position="1016"/>
    </location>
</feature>
<dbReference type="CDD" id="cd00130">
    <property type="entry name" value="PAS"/>
    <property type="match status" value="2"/>
</dbReference>
<feature type="domain" description="PAS" evidence="12">
    <location>
        <begin position="3"/>
        <end position="73"/>
    </location>
</feature>
<dbReference type="InterPro" id="IPR011006">
    <property type="entry name" value="CheY-like_superfamily"/>
</dbReference>
<dbReference type="InterPro" id="IPR000700">
    <property type="entry name" value="PAS-assoc_C"/>
</dbReference>
<dbReference type="SUPFAM" id="SSF52172">
    <property type="entry name" value="CheY-like"/>
    <property type="match status" value="2"/>
</dbReference>
<dbReference type="InterPro" id="IPR013655">
    <property type="entry name" value="PAS_fold_3"/>
</dbReference>
<dbReference type="SUPFAM" id="SSF55785">
    <property type="entry name" value="PYP-like sensor domain (PAS domain)"/>
    <property type="match status" value="2"/>
</dbReference>
<dbReference type="SUPFAM" id="SSF47384">
    <property type="entry name" value="Homodimeric domain of signal transducing histidine kinase"/>
    <property type="match status" value="1"/>
</dbReference>
<dbReference type="GO" id="GO:0005524">
    <property type="term" value="F:ATP binding"/>
    <property type="evidence" value="ECO:0007669"/>
    <property type="project" value="UniProtKB-KW"/>
</dbReference>
<dbReference type="PROSITE" id="PS50894">
    <property type="entry name" value="HPT"/>
    <property type="match status" value="1"/>
</dbReference>
<evidence type="ECO:0000259" key="12">
    <source>
        <dbReference type="PROSITE" id="PS50112"/>
    </source>
</evidence>
<dbReference type="CDD" id="cd00082">
    <property type="entry name" value="HisKA"/>
    <property type="match status" value="1"/>
</dbReference>
<evidence type="ECO:0000259" key="14">
    <source>
        <dbReference type="PROSITE" id="PS50894"/>
    </source>
</evidence>
<dbReference type="SMART" id="SM00448">
    <property type="entry name" value="REC"/>
    <property type="match status" value="2"/>
</dbReference>
<dbReference type="InterPro" id="IPR013656">
    <property type="entry name" value="PAS_4"/>
</dbReference>
<evidence type="ECO:0000259" key="13">
    <source>
        <dbReference type="PROSITE" id="PS50113"/>
    </source>
</evidence>
<dbReference type="InterPro" id="IPR003661">
    <property type="entry name" value="HisK_dim/P_dom"/>
</dbReference>
<evidence type="ECO:0000256" key="8">
    <source>
        <dbReference type="ARBA" id="ARBA00023012"/>
    </source>
</evidence>
<dbReference type="PRINTS" id="PR00344">
    <property type="entry name" value="BCTRLSENSOR"/>
</dbReference>
<dbReference type="EC" id="2.7.13.3" evidence="2"/>
<evidence type="ECO:0000256" key="5">
    <source>
        <dbReference type="ARBA" id="ARBA00022741"/>
    </source>
</evidence>
<name>A0A6J6VH24_9ZZZZ</name>
<evidence type="ECO:0000256" key="3">
    <source>
        <dbReference type="ARBA" id="ARBA00022553"/>
    </source>
</evidence>
<dbReference type="InterPro" id="IPR000014">
    <property type="entry name" value="PAS"/>
</dbReference>
<evidence type="ECO:0000256" key="7">
    <source>
        <dbReference type="ARBA" id="ARBA00022840"/>
    </source>
</evidence>
<protein>
    <recommendedName>
        <fullName evidence="2">histidine kinase</fullName>
        <ecNumber evidence="2">2.7.13.3</ecNumber>
    </recommendedName>
</protein>
<dbReference type="Gene3D" id="3.30.450.20">
    <property type="entry name" value="PAS domain"/>
    <property type="match status" value="2"/>
</dbReference>
<dbReference type="PROSITE" id="PS50109">
    <property type="entry name" value="HIS_KIN"/>
    <property type="match status" value="1"/>
</dbReference>
<dbReference type="Pfam" id="PF00072">
    <property type="entry name" value="Response_reg"/>
    <property type="match status" value="2"/>
</dbReference>
<evidence type="ECO:0000256" key="1">
    <source>
        <dbReference type="ARBA" id="ARBA00000085"/>
    </source>
</evidence>
<dbReference type="SMART" id="SM00086">
    <property type="entry name" value="PAC"/>
    <property type="match status" value="1"/>
</dbReference>
<evidence type="ECO:0000256" key="6">
    <source>
        <dbReference type="ARBA" id="ARBA00022777"/>
    </source>
</evidence>
<keyword evidence="8" id="KW-0902">Two-component regulatory system</keyword>
<reference evidence="15" key="1">
    <citation type="submission" date="2020-05" db="EMBL/GenBank/DDBJ databases">
        <authorList>
            <person name="Chiriac C."/>
            <person name="Salcher M."/>
            <person name="Ghai R."/>
            <person name="Kavagutti S V."/>
        </authorList>
    </citation>
    <scope>NUCLEOTIDE SEQUENCE</scope>
</reference>
<dbReference type="Pfam" id="PF01590">
    <property type="entry name" value="GAF"/>
    <property type="match status" value="1"/>
</dbReference>
<dbReference type="InterPro" id="IPR029016">
    <property type="entry name" value="GAF-like_dom_sf"/>
</dbReference>
<evidence type="ECO:0000256" key="9">
    <source>
        <dbReference type="SAM" id="MobiDB-lite"/>
    </source>
</evidence>
<dbReference type="Gene3D" id="1.20.120.160">
    <property type="entry name" value="HPT domain"/>
    <property type="match status" value="1"/>
</dbReference>
<evidence type="ECO:0000313" key="15">
    <source>
        <dbReference type="EMBL" id="CAB4771681.1"/>
    </source>
</evidence>
<keyword evidence="7" id="KW-0067">ATP-binding</keyword>
<keyword evidence="6" id="KW-0418">Kinase</keyword>
<dbReference type="Pfam" id="PF00512">
    <property type="entry name" value="HisKA"/>
    <property type="match status" value="1"/>
</dbReference>
<dbReference type="PANTHER" id="PTHR45339">
    <property type="entry name" value="HYBRID SIGNAL TRANSDUCTION HISTIDINE KINASE J"/>
    <property type="match status" value="1"/>
</dbReference>
<dbReference type="Gene3D" id="3.30.565.10">
    <property type="entry name" value="Histidine kinase-like ATPase, C-terminal domain"/>
    <property type="match status" value="1"/>
</dbReference>
<dbReference type="Gene3D" id="3.40.50.2300">
    <property type="match status" value="2"/>
</dbReference>
<dbReference type="InterPro" id="IPR001789">
    <property type="entry name" value="Sig_transdc_resp-reg_receiver"/>
</dbReference>
<dbReference type="FunFam" id="3.30.565.10:FF:000010">
    <property type="entry name" value="Sensor histidine kinase RcsC"/>
    <property type="match status" value="1"/>
</dbReference>
<proteinExistence type="predicted"/>
<dbReference type="CDD" id="cd17546">
    <property type="entry name" value="REC_hyHK_CKI1_RcsC-like"/>
    <property type="match status" value="1"/>
</dbReference>
<dbReference type="SUPFAM" id="SSF55781">
    <property type="entry name" value="GAF domain-like"/>
    <property type="match status" value="1"/>
</dbReference>
<dbReference type="InterPro" id="IPR005467">
    <property type="entry name" value="His_kinase_dom"/>
</dbReference>
<dbReference type="PROSITE" id="PS50112">
    <property type="entry name" value="PAS"/>
    <property type="match status" value="2"/>
</dbReference>
<organism evidence="15">
    <name type="scientific">freshwater metagenome</name>
    <dbReference type="NCBI Taxonomy" id="449393"/>
    <lineage>
        <taxon>unclassified sequences</taxon>
        <taxon>metagenomes</taxon>
        <taxon>ecological metagenomes</taxon>
    </lineage>
</organism>
<keyword evidence="3" id="KW-0597">Phosphoprotein</keyword>
<dbReference type="SMART" id="SM00388">
    <property type="entry name" value="HisKA"/>
    <property type="match status" value="1"/>
</dbReference>
<gene>
    <name evidence="15" type="ORF">UFOPK2761_03429</name>
</gene>
<feature type="domain" description="Response regulatory" evidence="11">
    <location>
        <begin position="833"/>
        <end position="952"/>
    </location>
</feature>
<dbReference type="NCBIfam" id="TIGR00229">
    <property type="entry name" value="sensory_box"/>
    <property type="match status" value="2"/>
</dbReference>
<dbReference type="Gene3D" id="1.10.287.130">
    <property type="match status" value="1"/>
</dbReference>
<dbReference type="Pfam" id="PF01627">
    <property type="entry name" value="Hpt"/>
    <property type="match status" value="1"/>
</dbReference>
<dbReference type="PROSITE" id="PS50113">
    <property type="entry name" value="PAC"/>
    <property type="match status" value="1"/>
</dbReference>
<dbReference type="InterPro" id="IPR003594">
    <property type="entry name" value="HATPase_dom"/>
</dbReference>
<accession>A0A6J6VH24</accession>
<keyword evidence="5" id="KW-0547">Nucleotide-binding</keyword>
<dbReference type="PANTHER" id="PTHR45339:SF5">
    <property type="entry name" value="HISTIDINE KINASE"/>
    <property type="match status" value="1"/>
</dbReference>